<keyword evidence="1" id="KW-1133">Transmembrane helix</keyword>
<feature type="transmembrane region" description="Helical" evidence="1">
    <location>
        <begin position="295"/>
        <end position="314"/>
    </location>
</feature>
<evidence type="ECO:0000313" key="2">
    <source>
        <dbReference type="EMBL" id="SEW02006.1"/>
    </source>
</evidence>
<sequence length="335" mass="38993">MENCIKRRMNSIQNSTQNSIQTKTQNSTQIRIENCLNAIKNSLKNSINFIKSGICICAKNCIKGCKNLFQEKILKFCEGANFVIYILKRIPKVRNKVNDDLFDKKKIKQRTKFGVFALICTLILEFLKKLVYAVIFVYIPYKLIGKVVINVLNNQELSIIYFFIIMTTFCGSITNNTMFTMSDRDYIMLRVILVKSNIHYFGRIFYKMITELVYFTIILLILGVSFKYSIAVSFFTMAMRPLGEFISLLIYNNSGKIHDMRASINGLIMAGAFITAYVLPYEYRTISNTWYKVSNPYFLIGILVISIATMWLLWTYKKYEKVAQDAVYVRREDKL</sequence>
<feature type="transmembrane region" description="Helical" evidence="1">
    <location>
        <begin position="263"/>
        <end position="283"/>
    </location>
</feature>
<dbReference type="AlphaFoldDB" id="A0A1I0NL28"/>
<keyword evidence="3" id="KW-1185">Reference proteome</keyword>
<accession>A0A1I0NL28</accession>
<evidence type="ECO:0000313" key="3">
    <source>
        <dbReference type="Proteomes" id="UP000199701"/>
    </source>
</evidence>
<dbReference type="Proteomes" id="UP000199701">
    <property type="component" value="Unassembled WGS sequence"/>
</dbReference>
<dbReference type="EMBL" id="FOJI01000003">
    <property type="protein sequence ID" value="SEW02006.1"/>
    <property type="molecule type" value="Genomic_DNA"/>
</dbReference>
<organism evidence="2 3">
    <name type="scientific">[Clostridium] fimetarium</name>
    <dbReference type="NCBI Taxonomy" id="99656"/>
    <lineage>
        <taxon>Bacteria</taxon>
        <taxon>Bacillati</taxon>
        <taxon>Bacillota</taxon>
        <taxon>Clostridia</taxon>
        <taxon>Lachnospirales</taxon>
        <taxon>Lachnospiraceae</taxon>
    </lineage>
</organism>
<keyword evidence="1" id="KW-0812">Transmembrane</keyword>
<proteinExistence type="predicted"/>
<keyword evidence="1" id="KW-0472">Membrane</keyword>
<name>A0A1I0NL28_9FIRM</name>
<evidence type="ECO:0000256" key="1">
    <source>
        <dbReference type="SAM" id="Phobius"/>
    </source>
</evidence>
<reference evidence="2 3" key="1">
    <citation type="submission" date="2016-10" db="EMBL/GenBank/DDBJ databases">
        <authorList>
            <person name="de Groot N.N."/>
        </authorList>
    </citation>
    <scope>NUCLEOTIDE SEQUENCE [LARGE SCALE GENOMIC DNA]</scope>
    <source>
        <strain evidence="2 3">DSM 9179</strain>
    </source>
</reference>
<feature type="transmembrane region" description="Helical" evidence="1">
    <location>
        <begin position="113"/>
        <end position="139"/>
    </location>
</feature>
<dbReference type="STRING" id="99656.SAMN05421659_103188"/>
<protein>
    <submittedName>
        <fullName evidence="2">Uncharacterized protein</fullName>
    </submittedName>
</protein>
<gene>
    <name evidence="2" type="ORF">SAMN05421659_103188</name>
</gene>
<feature type="transmembrane region" description="Helical" evidence="1">
    <location>
        <begin position="159"/>
        <end position="179"/>
    </location>
</feature>